<name>A0A0N5ACX1_9BILA</name>
<dbReference type="WBParaSite" id="SMUV_0000200101-mRNA-1">
    <property type="protein sequence ID" value="SMUV_0000200101-mRNA-1"/>
    <property type="gene ID" value="SMUV_0000200101"/>
</dbReference>
<proteinExistence type="predicted"/>
<reference evidence="3" key="1">
    <citation type="submission" date="2017-02" db="UniProtKB">
        <authorList>
            <consortium name="WormBaseParasite"/>
        </authorList>
    </citation>
    <scope>IDENTIFICATION</scope>
</reference>
<evidence type="ECO:0000313" key="2">
    <source>
        <dbReference type="Proteomes" id="UP000046393"/>
    </source>
</evidence>
<evidence type="ECO:0000256" key="1">
    <source>
        <dbReference type="SAM" id="MobiDB-lite"/>
    </source>
</evidence>
<keyword evidence="2" id="KW-1185">Reference proteome</keyword>
<feature type="compositionally biased region" description="Basic and acidic residues" evidence="1">
    <location>
        <begin position="139"/>
        <end position="155"/>
    </location>
</feature>
<feature type="region of interest" description="Disordered" evidence="1">
    <location>
        <begin position="138"/>
        <end position="158"/>
    </location>
</feature>
<protein>
    <submittedName>
        <fullName evidence="3">Uncharacterized protein</fullName>
    </submittedName>
</protein>
<accession>A0A0N5ACX1</accession>
<sequence>MDKINFVLVSRRLELPWSYDFSSSGSGSYGRTGISSTWSSCYESSVGSSSSDSTCSRDYLHTHMDYINNFQSTRQKNFRFTDSRQKMQSRNALRYINRPLNCNRLHGKNVSGLNKLNESRYEQRSPIRISLAHLALRGPSEKKSDISKSADDSSTRKNCKIQCESSGSVSA</sequence>
<dbReference type="Proteomes" id="UP000046393">
    <property type="component" value="Unplaced"/>
</dbReference>
<evidence type="ECO:0000313" key="3">
    <source>
        <dbReference type="WBParaSite" id="SMUV_0000200101-mRNA-1"/>
    </source>
</evidence>
<organism evidence="2 3">
    <name type="scientific">Syphacia muris</name>
    <dbReference type="NCBI Taxonomy" id="451379"/>
    <lineage>
        <taxon>Eukaryota</taxon>
        <taxon>Metazoa</taxon>
        <taxon>Ecdysozoa</taxon>
        <taxon>Nematoda</taxon>
        <taxon>Chromadorea</taxon>
        <taxon>Rhabditida</taxon>
        <taxon>Spirurina</taxon>
        <taxon>Oxyuridomorpha</taxon>
        <taxon>Oxyuroidea</taxon>
        <taxon>Oxyuridae</taxon>
        <taxon>Syphacia</taxon>
    </lineage>
</organism>
<dbReference type="AlphaFoldDB" id="A0A0N5ACX1"/>